<dbReference type="Proteomes" id="UP000190888">
    <property type="component" value="Unassembled WGS sequence"/>
</dbReference>
<dbReference type="AlphaFoldDB" id="A0A1T4LYJ4"/>
<proteinExistence type="predicted"/>
<dbReference type="OrthoDB" id="5187906at2"/>
<dbReference type="EMBL" id="FUWH01000003">
    <property type="protein sequence ID" value="SJZ59732.1"/>
    <property type="molecule type" value="Genomic_DNA"/>
</dbReference>
<organism evidence="1 2">
    <name type="scientific">Sediminibacterium ginsengisoli</name>
    <dbReference type="NCBI Taxonomy" id="413434"/>
    <lineage>
        <taxon>Bacteria</taxon>
        <taxon>Pseudomonadati</taxon>
        <taxon>Bacteroidota</taxon>
        <taxon>Chitinophagia</taxon>
        <taxon>Chitinophagales</taxon>
        <taxon>Chitinophagaceae</taxon>
        <taxon>Sediminibacterium</taxon>
    </lineage>
</organism>
<gene>
    <name evidence="1" type="ORF">SAMN04488132_10365</name>
</gene>
<accession>A0A1T4LYJ4</accession>
<sequence length="123" mass="14236">MTTENKTCAVCGKPVKGRTDKRFCDSYCRSSFNNQQNGAGNKYIRSINHTLYRNRRILKELLPATADAVKTPVQDLYTKGFLFNYFTHTHTSKKGMTYYFCYDHGYLPLEGDRMLIVRKMLTG</sequence>
<name>A0A1T4LYJ4_9BACT</name>
<keyword evidence="2" id="KW-1185">Reference proteome</keyword>
<reference evidence="1 2" key="1">
    <citation type="submission" date="2017-02" db="EMBL/GenBank/DDBJ databases">
        <authorList>
            <person name="Peterson S.W."/>
        </authorList>
    </citation>
    <scope>NUCLEOTIDE SEQUENCE [LARGE SCALE GENOMIC DNA]</scope>
    <source>
        <strain evidence="1 2">DSM 22335</strain>
    </source>
</reference>
<evidence type="ECO:0000313" key="1">
    <source>
        <dbReference type="EMBL" id="SJZ59732.1"/>
    </source>
</evidence>
<dbReference type="RefSeq" id="WP_078830573.1">
    <property type="nucleotide sequence ID" value="NZ_FUWH01000003.1"/>
</dbReference>
<protein>
    <submittedName>
        <fullName evidence="1">Uncharacterized protein containing a Zn-ribbon</fullName>
    </submittedName>
</protein>
<evidence type="ECO:0000313" key="2">
    <source>
        <dbReference type="Proteomes" id="UP000190888"/>
    </source>
</evidence>